<keyword evidence="1" id="KW-0812">Transmembrane</keyword>
<reference evidence="3" key="1">
    <citation type="submission" date="2015-12" db="EMBL/GenBank/DDBJ databases">
        <authorList>
            <person name="Bansal K."/>
            <person name="Midha S."/>
            <person name="Patil P.B."/>
        </authorList>
    </citation>
    <scope>NUCLEOTIDE SEQUENCE</scope>
    <source>
        <strain evidence="3">LMG867</strain>
    </source>
</reference>
<keyword evidence="1" id="KW-0472">Membrane</keyword>
<feature type="transmembrane region" description="Helical" evidence="1">
    <location>
        <begin position="21"/>
        <end position="39"/>
    </location>
</feature>
<evidence type="ECO:0000313" key="4">
    <source>
        <dbReference type="Proteomes" id="UP000825388"/>
    </source>
</evidence>
<sequence>MKRIRSFASPRSQAGVSLVELVIGMVILGAIVIAILGVARGARGSSKVQTEGQNYNALIECARNMKSAGTYGASGTNLIPAAINRQCIPTTMPVTGTTVANQFGGAVTLVSTGTGFTLTTAAIPQEVCSGLATDLSQSGAYSTKINSGTAITGPVSVASADSGCSTATNTVAWTINN</sequence>
<dbReference type="InterPro" id="IPR012902">
    <property type="entry name" value="N_methyl_site"/>
</dbReference>
<dbReference type="PROSITE" id="PS00409">
    <property type="entry name" value="PROKAR_NTER_METHYL"/>
    <property type="match status" value="1"/>
</dbReference>
<dbReference type="EMBL" id="LOKL01000079">
    <property type="protein sequence ID" value="MBZ3923632.1"/>
    <property type="molecule type" value="Genomic_DNA"/>
</dbReference>
<protein>
    <recommendedName>
        <fullName evidence="2">Type 4 secretion system PilS N-terminal domain-containing protein</fullName>
    </recommendedName>
</protein>
<evidence type="ECO:0000313" key="3">
    <source>
        <dbReference type="EMBL" id="MBZ3923632.1"/>
    </source>
</evidence>
<dbReference type="AlphaFoldDB" id="A0AAW4RH95"/>
<comment type="caution">
    <text evidence="3">The sequence shown here is derived from an EMBL/GenBank/DDBJ whole genome shotgun (WGS) entry which is preliminary data.</text>
</comment>
<proteinExistence type="predicted"/>
<dbReference type="Pfam" id="PF08805">
    <property type="entry name" value="PilS"/>
    <property type="match status" value="1"/>
</dbReference>
<keyword evidence="1" id="KW-1133">Transmembrane helix</keyword>
<evidence type="ECO:0000256" key="1">
    <source>
        <dbReference type="SAM" id="Phobius"/>
    </source>
</evidence>
<evidence type="ECO:0000259" key="2">
    <source>
        <dbReference type="Pfam" id="PF08805"/>
    </source>
</evidence>
<dbReference type="Proteomes" id="UP000825388">
    <property type="component" value="Unassembled WGS sequence"/>
</dbReference>
<dbReference type="InterPro" id="IPR014911">
    <property type="entry name" value="PilS_N"/>
</dbReference>
<dbReference type="Gene3D" id="3.30.1690.10">
    <property type="entry name" value="TcpA-like pilin"/>
    <property type="match status" value="1"/>
</dbReference>
<feature type="domain" description="Type 4 secretion system PilS N-terminal" evidence="2">
    <location>
        <begin position="47"/>
        <end position="176"/>
    </location>
</feature>
<name>A0AAW4RH95_XANCI</name>
<gene>
    <name evidence="3" type="ORF">Xseb_06870</name>
</gene>
<accession>A0AAW4RH95</accession>
<dbReference type="SUPFAM" id="SSF54523">
    <property type="entry name" value="Pili subunits"/>
    <property type="match status" value="1"/>
</dbReference>
<organism evidence="3 4">
    <name type="scientific">Xanthomonas citri pv. sesbaniae</name>
    <dbReference type="NCBI Taxonomy" id="473425"/>
    <lineage>
        <taxon>Bacteria</taxon>
        <taxon>Pseudomonadati</taxon>
        <taxon>Pseudomonadota</taxon>
        <taxon>Gammaproteobacteria</taxon>
        <taxon>Lysobacterales</taxon>
        <taxon>Lysobacteraceae</taxon>
        <taxon>Xanthomonas</taxon>
    </lineage>
</organism>
<dbReference type="InterPro" id="IPR045584">
    <property type="entry name" value="Pilin-like"/>
</dbReference>